<dbReference type="PANTHER" id="PTHR12050:SF0">
    <property type="entry name" value="RH04491P"/>
    <property type="match status" value="1"/>
</dbReference>
<dbReference type="GO" id="GO:0034424">
    <property type="term" value="C:Vps55/Vps68 complex"/>
    <property type="evidence" value="ECO:0007669"/>
    <property type="project" value="TreeGrafter"/>
</dbReference>
<dbReference type="PROSITE" id="PS51257">
    <property type="entry name" value="PROKAR_LIPOPROTEIN"/>
    <property type="match status" value="1"/>
</dbReference>
<dbReference type="InterPro" id="IPR007262">
    <property type="entry name" value="Vps55/LEPROT"/>
</dbReference>
<evidence type="ECO:0000256" key="6">
    <source>
        <dbReference type="SAM" id="Phobius"/>
    </source>
</evidence>
<organism evidence="7 8">
    <name type="scientific">Arxiozyma heterogenica</name>
    <dbReference type="NCBI Taxonomy" id="278026"/>
    <lineage>
        <taxon>Eukaryota</taxon>
        <taxon>Fungi</taxon>
        <taxon>Dikarya</taxon>
        <taxon>Ascomycota</taxon>
        <taxon>Saccharomycotina</taxon>
        <taxon>Saccharomycetes</taxon>
        <taxon>Saccharomycetales</taxon>
        <taxon>Saccharomycetaceae</taxon>
        <taxon>Arxiozyma</taxon>
    </lineage>
</organism>
<dbReference type="GO" id="GO:0032511">
    <property type="term" value="P:late endosome to vacuole transport via multivesicular body sorting pathway"/>
    <property type="evidence" value="ECO:0007669"/>
    <property type="project" value="TreeGrafter"/>
</dbReference>
<sequence>MQLRVSPLTKIISLSGFLALGFLLVILSCALFHNYYPLYDIVIFLLAPIPNSLFKNRSDYGSGSFMNDPLDGSLGQTASELGYFCTGMLVTSGITLALVFYHCQLINSVSCVMSISGGLIIYSSIVIFSWFFHSSWNDDDSNNALFT</sequence>
<keyword evidence="3 6" id="KW-0812">Transmembrane</keyword>
<comment type="subcellular location">
    <subcellularLocation>
        <location evidence="1">Membrane</location>
        <topology evidence="1">Multi-pass membrane protein</topology>
    </subcellularLocation>
</comment>
<protein>
    <submittedName>
        <fullName evidence="7">Uncharacterized protein</fullName>
    </submittedName>
</protein>
<dbReference type="AlphaFoldDB" id="A0AAN7WLT3"/>
<dbReference type="Pfam" id="PF04133">
    <property type="entry name" value="Vps55"/>
    <property type="match status" value="1"/>
</dbReference>
<evidence type="ECO:0000313" key="7">
    <source>
        <dbReference type="EMBL" id="KAK5781029.1"/>
    </source>
</evidence>
<reference evidence="8" key="1">
    <citation type="submission" date="2023-07" db="EMBL/GenBank/DDBJ databases">
        <title>A draft genome of Kazachstania heterogenica Y-27499.</title>
        <authorList>
            <person name="Donic C."/>
            <person name="Kralova J.S."/>
            <person name="Fidel L."/>
            <person name="Ben-Dor S."/>
            <person name="Jung S."/>
        </authorList>
    </citation>
    <scope>NUCLEOTIDE SEQUENCE [LARGE SCALE GENOMIC DNA]</scope>
    <source>
        <strain evidence="8">Y27499</strain>
    </source>
</reference>
<dbReference type="Proteomes" id="UP001306508">
    <property type="component" value="Unassembled WGS sequence"/>
</dbReference>
<keyword evidence="4 6" id="KW-1133">Transmembrane helix</keyword>
<name>A0AAN7WLT3_9SACH</name>
<keyword evidence="8" id="KW-1185">Reference proteome</keyword>
<evidence type="ECO:0000256" key="1">
    <source>
        <dbReference type="ARBA" id="ARBA00004141"/>
    </source>
</evidence>
<evidence type="ECO:0000313" key="8">
    <source>
        <dbReference type="Proteomes" id="UP001306508"/>
    </source>
</evidence>
<comment type="similarity">
    <text evidence="2">Belongs to the OB-RGRP/VPS55 family.</text>
</comment>
<accession>A0AAN7WLT3</accession>
<dbReference type="EMBL" id="JAWIZZ010000038">
    <property type="protein sequence ID" value="KAK5781029.1"/>
    <property type="molecule type" value="Genomic_DNA"/>
</dbReference>
<feature type="transmembrane region" description="Helical" evidence="6">
    <location>
        <begin position="81"/>
        <end position="101"/>
    </location>
</feature>
<keyword evidence="5 6" id="KW-0472">Membrane</keyword>
<comment type="caution">
    <text evidence="7">The sequence shown here is derived from an EMBL/GenBank/DDBJ whole genome shotgun (WGS) entry which is preliminary data.</text>
</comment>
<evidence type="ECO:0000256" key="3">
    <source>
        <dbReference type="ARBA" id="ARBA00022692"/>
    </source>
</evidence>
<evidence type="ECO:0000256" key="5">
    <source>
        <dbReference type="ARBA" id="ARBA00023136"/>
    </source>
</evidence>
<dbReference type="PANTHER" id="PTHR12050">
    <property type="entry name" value="LEPTIN RECEPTOR-RELATED"/>
    <property type="match status" value="1"/>
</dbReference>
<evidence type="ECO:0000256" key="4">
    <source>
        <dbReference type="ARBA" id="ARBA00022989"/>
    </source>
</evidence>
<feature type="transmembrane region" description="Helical" evidence="6">
    <location>
        <begin position="108"/>
        <end position="132"/>
    </location>
</feature>
<feature type="transmembrane region" description="Helical" evidence="6">
    <location>
        <begin position="12"/>
        <end position="36"/>
    </location>
</feature>
<proteinExistence type="inferred from homology"/>
<gene>
    <name evidence="7" type="ORF">RI543_001417</name>
</gene>
<evidence type="ECO:0000256" key="2">
    <source>
        <dbReference type="ARBA" id="ARBA00005645"/>
    </source>
</evidence>